<protein>
    <submittedName>
        <fullName evidence="2">Helix-turn-helix motif</fullName>
    </submittedName>
</protein>
<gene>
    <name evidence="2" type="ordered locus">NE0896</name>
</gene>
<sequence length="245" mass="28224">MLRIFMESLPSVFGDCCLKVGSRDSRILTTSGALRLLIFDHRVNRVFIVSASSFTRGMAMRKRHYKRKPYKPVNYDTIRETRLLAGLTRQQVADMLRVSLRTVQYWERGLVHMPYAAFRLLRILTGYELPGKEWKNWMLLRNKLISPEGKTFTPGDLYPLNWTIDKARMWDKEYRRRVGSGETALVPFALPGNAWRGWMCHDGRLLSPDGMAFTPVHLNFLASMVDRICGEISSVPVKVIQGDTP</sequence>
<dbReference type="SMART" id="SM00530">
    <property type="entry name" value="HTH_XRE"/>
    <property type="match status" value="1"/>
</dbReference>
<dbReference type="GO" id="GO:0003677">
    <property type="term" value="F:DNA binding"/>
    <property type="evidence" value="ECO:0007669"/>
    <property type="project" value="InterPro"/>
</dbReference>
<dbReference type="HOGENOM" id="CLU_1132664_0_0_4"/>
<dbReference type="InterPro" id="IPR010982">
    <property type="entry name" value="Lambda_DNA-bd_dom_sf"/>
</dbReference>
<dbReference type="CDD" id="cd00093">
    <property type="entry name" value="HTH_XRE"/>
    <property type="match status" value="1"/>
</dbReference>
<dbReference type="NCBIfam" id="NF040522">
    <property type="entry name" value="VC1465_fam"/>
    <property type="match status" value="1"/>
</dbReference>
<dbReference type="KEGG" id="neu:NE0896"/>
<dbReference type="STRING" id="228410.NE0896"/>
<dbReference type="Pfam" id="PF01381">
    <property type="entry name" value="HTH_3"/>
    <property type="match status" value="1"/>
</dbReference>
<dbReference type="SUPFAM" id="SSF47413">
    <property type="entry name" value="lambda repressor-like DNA-binding domains"/>
    <property type="match status" value="1"/>
</dbReference>
<evidence type="ECO:0000313" key="3">
    <source>
        <dbReference type="Proteomes" id="UP000001416"/>
    </source>
</evidence>
<dbReference type="InterPro" id="IPR021077">
    <property type="entry name" value="Phage_phi-Lf_Orf112"/>
</dbReference>
<reference evidence="2 3" key="1">
    <citation type="journal article" date="2003" name="J. Bacteriol.">
        <title>Complete genome sequence of the ammonia-oxidizing bacterium and obligate chemolithoautotroph Nitrosomonas europaea.</title>
        <authorList>
            <person name="Chain P."/>
            <person name="Lamerdin J."/>
            <person name="Larimer F."/>
            <person name="Regala W."/>
            <person name="Land M."/>
            <person name="Hauser L."/>
            <person name="Hooper A."/>
            <person name="Klotz M."/>
            <person name="Norton J."/>
            <person name="Sayavedra-Soto L."/>
            <person name="Arciero D."/>
            <person name="Hommes N."/>
            <person name="Whittaker M."/>
            <person name="Arp D."/>
        </authorList>
    </citation>
    <scope>NUCLEOTIDE SEQUENCE [LARGE SCALE GENOMIC DNA]</scope>
    <source>
        <strain evidence="3">ATCC 19718 / CIP 103999 / KCTC 2705 / NBRC 14298</strain>
    </source>
</reference>
<feature type="domain" description="HTH cro/C1-type" evidence="1">
    <location>
        <begin position="78"/>
        <end position="109"/>
    </location>
</feature>
<dbReference type="Proteomes" id="UP000001416">
    <property type="component" value="Chromosome"/>
</dbReference>
<dbReference type="AlphaFoldDB" id="Q82W03"/>
<dbReference type="InterPro" id="IPR001387">
    <property type="entry name" value="Cro/C1-type_HTH"/>
</dbReference>
<dbReference type="eggNOG" id="COG2944">
    <property type="taxonomic scope" value="Bacteria"/>
</dbReference>
<accession>Q82W03</accession>
<dbReference type="Gene3D" id="1.10.260.40">
    <property type="entry name" value="lambda repressor-like DNA-binding domains"/>
    <property type="match status" value="1"/>
</dbReference>
<evidence type="ECO:0000259" key="1">
    <source>
        <dbReference type="PROSITE" id="PS50943"/>
    </source>
</evidence>
<dbReference type="Pfam" id="PF12375">
    <property type="entry name" value="DUF3653"/>
    <property type="match status" value="2"/>
</dbReference>
<dbReference type="EMBL" id="AL954747">
    <property type="protein sequence ID" value="CAD84807.1"/>
    <property type="molecule type" value="Genomic_DNA"/>
</dbReference>
<dbReference type="PROSITE" id="PS50943">
    <property type="entry name" value="HTH_CROC1"/>
    <property type="match status" value="1"/>
</dbReference>
<organism evidence="2 3">
    <name type="scientific">Nitrosomonas europaea (strain ATCC 19718 / CIP 103999 / KCTC 2705 / NBRC 14298)</name>
    <dbReference type="NCBI Taxonomy" id="228410"/>
    <lineage>
        <taxon>Bacteria</taxon>
        <taxon>Pseudomonadati</taxon>
        <taxon>Pseudomonadota</taxon>
        <taxon>Betaproteobacteria</taxon>
        <taxon>Nitrosomonadales</taxon>
        <taxon>Nitrosomonadaceae</taxon>
        <taxon>Nitrosomonas</taxon>
    </lineage>
</organism>
<keyword evidence="3" id="KW-1185">Reference proteome</keyword>
<proteinExistence type="predicted"/>
<name>Q82W03_NITEU</name>
<evidence type="ECO:0000313" key="2">
    <source>
        <dbReference type="EMBL" id="CAD84807.1"/>
    </source>
</evidence>